<proteinExistence type="predicted"/>
<dbReference type="AlphaFoldDB" id="A0A3D9LFL3"/>
<dbReference type="Pfam" id="PF02656">
    <property type="entry name" value="DUF202"/>
    <property type="match status" value="1"/>
</dbReference>
<evidence type="ECO:0000256" key="3">
    <source>
        <dbReference type="ARBA" id="ARBA00022692"/>
    </source>
</evidence>
<sequence length="132" mass="13985">MATPERSEPPARGAVAQKILDGGREPDPRFTLANERTFLAWIRTSLALLAGGIAVEAFTGSVFDPLTRTVLGTVLLGLAALLALTAGFRWVRVERAMRHGRPLPLPLIVPVLATGGAVAAVVLLVFLLIRPA</sequence>
<dbReference type="PANTHER" id="PTHR34187">
    <property type="entry name" value="FGR18P"/>
    <property type="match status" value="1"/>
</dbReference>
<keyword evidence="3 6" id="KW-0812">Transmembrane</keyword>
<accession>A0A3D9LFL3</accession>
<keyword evidence="5 6" id="KW-0472">Membrane</keyword>
<comment type="caution">
    <text evidence="8">The sequence shown here is derived from an EMBL/GenBank/DDBJ whole genome shotgun (WGS) entry which is preliminary data.</text>
</comment>
<dbReference type="OrthoDB" id="582337at2"/>
<evidence type="ECO:0000259" key="7">
    <source>
        <dbReference type="Pfam" id="PF02656"/>
    </source>
</evidence>
<dbReference type="Proteomes" id="UP000256727">
    <property type="component" value="Unassembled WGS sequence"/>
</dbReference>
<dbReference type="EMBL" id="QREH01000001">
    <property type="protein sequence ID" value="REE05178.1"/>
    <property type="molecule type" value="Genomic_DNA"/>
</dbReference>
<keyword evidence="2" id="KW-1003">Cell membrane</keyword>
<feature type="transmembrane region" description="Helical" evidence="6">
    <location>
        <begin position="103"/>
        <end position="129"/>
    </location>
</feature>
<evidence type="ECO:0000313" key="9">
    <source>
        <dbReference type="Proteomes" id="UP000256727"/>
    </source>
</evidence>
<feature type="domain" description="DUF202" evidence="7">
    <location>
        <begin position="29"/>
        <end position="96"/>
    </location>
</feature>
<reference evidence="8 9" key="1">
    <citation type="submission" date="2018-07" db="EMBL/GenBank/DDBJ databases">
        <title>Sequencing the genomes of 1000 actinobacteria strains.</title>
        <authorList>
            <person name="Klenk H.-P."/>
        </authorList>
    </citation>
    <scope>NUCLEOTIDE SEQUENCE [LARGE SCALE GENOMIC DNA]</scope>
    <source>
        <strain evidence="8 9">DSM 14442</strain>
    </source>
</reference>
<keyword evidence="9" id="KW-1185">Reference proteome</keyword>
<evidence type="ECO:0000256" key="6">
    <source>
        <dbReference type="SAM" id="Phobius"/>
    </source>
</evidence>
<dbReference type="PANTHER" id="PTHR34187:SF2">
    <property type="entry name" value="DUF202 DOMAIN-CONTAINING PROTEIN"/>
    <property type="match status" value="1"/>
</dbReference>
<gene>
    <name evidence="8" type="ORF">C8E99_3049</name>
</gene>
<evidence type="ECO:0000256" key="2">
    <source>
        <dbReference type="ARBA" id="ARBA00022475"/>
    </source>
</evidence>
<dbReference type="RefSeq" id="WP_115933001.1">
    <property type="nucleotide sequence ID" value="NZ_QREH01000001.1"/>
</dbReference>
<dbReference type="InterPro" id="IPR003807">
    <property type="entry name" value="DUF202"/>
</dbReference>
<evidence type="ECO:0000256" key="1">
    <source>
        <dbReference type="ARBA" id="ARBA00004651"/>
    </source>
</evidence>
<evidence type="ECO:0000313" key="8">
    <source>
        <dbReference type="EMBL" id="REE05178.1"/>
    </source>
</evidence>
<protein>
    <submittedName>
        <fullName evidence="8">Putative membrane protein</fullName>
    </submittedName>
</protein>
<evidence type="ECO:0000256" key="4">
    <source>
        <dbReference type="ARBA" id="ARBA00022989"/>
    </source>
</evidence>
<keyword evidence="4 6" id="KW-1133">Transmembrane helix</keyword>
<dbReference type="InterPro" id="IPR052053">
    <property type="entry name" value="IM_YidH-like"/>
</dbReference>
<comment type="subcellular location">
    <subcellularLocation>
        <location evidence="1">Cell membrane</location>
        <topology evidence="1">Multi-pass membrane protein</topology>
    </subcellularLocation>
</comment>
<organism evidence="8 9">
    <name type="scientific">Citricoccus muralis</name>
    <dbReference type="NCBI Taxonomy" id="169134"/>
    <lineage>
        <taxon>Bacteria</taxon>
        <taxon>Bacillati</taxon>
        <taxon>Actinomycetota</taxon>
        <taxon>Actinomycetes</taxon>
        <taxon>Micrococcales</taxon>
        <taxon>Micrococcaceae</taxon>
        <taxon>Citricoccus</taxon>
    </lineage>
</organism>
<feature type="transmembrane region" description="Helical" evidence="6">
    <location>
        <begin position="38"/>
        <end position="58"/>
    </location>
</feature>
<feature type="transmembrane region" description="Helical" evidence="6">
    <location>
        <begin position="70"/>
        <end position="91"/>
    </location>
</feature>
<name>A0A3D9LFL3_9MICC</name>
<dbReference type="GO" id="GO:0005886">
    <property type="term" value="C:plasma membrane"/>
    <property type="evidence" value="ECO:0007669"/>
    <property type="project" value="UniProtKB-SubCell"/>
</dbReference>
<evidence type="ECO:0000256" key="5">
    <source>
        <dbReference type="ARBA" id="ARBA00023136"/>
    </source>
</evidence>